<dbReference type="PROSITE" id="PS01193">
    <property type="entry name" value="RIBOSOMAL_S8E"/>
    <property type="match status" value="1"/>
</dbReference>
<evidence type="ECO:0000256" key="6">
    <source>
        <dbReference type="HAMAP-Rule" id="MF_00029"/>
    </source>
</evidence>
<dbReference type="PANTHER" id="PTHR10394">
    <property type="entry name" value="40S RIBOSOMAL PROTEIN S8"/>
    <property type="match status" value="1"/>
</dbReference>
<dbReference type="InterPro" id="IPR020919">
    <property type="entry name" value="Ribosomal_protein_eS8_arc"/>
</dbReference>
<comment type="subunit">
    <text evidence="2 6">Part of the 30S ribosomal subunit.</text>
</comment>
<evidence type="ECO:0000256" key="1">
    <source>
        <dbReference type="ARBA" id="ARBA00005257"/>
    </source>
</evidence>
<proteinExistence type="inferred from homology"/>
<evidence type="ECO:0000256" key="2">
    <source>
        <dbReference type="ARBA" id="ARBA00011458"/>
    </source>
</evidence>
<keyword evidence="4 6" id="KW-0687">Ribonucleoprotein</keyword>
<dbReference type="GO" id="GO:0003735">
    <property type="term" value="F:structural constituent of ribosome"/>
    <property type="evidence" value="ECO:0007669"/>
    <property type="project" value="InterPro"/>
</dbReference>
<dbReference type="CDD" id="cd11382">
    <property type="entry name" value="Ribosomal_S8e"/>
    <property type="match status" value="1"/>
</dbReference>
<accession>A0A8F5BSJ7</accession>
<dbReference type="HAMAP" id="MF_00029">
    <property type="entry name" value="Ribosomal_eS8"/>
    <property type="match status" value="1"/>
</dbReference>
<evidence type="ECO:0000313" key="9">
    <source>
        <dbReference type="Proteomes" id="UP000693941"/>
    </source>
</evidence>
<evidence type="ECO:0000256" key="5">
    <source>
        <dbReference type="ARBA" id="ARBA00035277"/>
    </source>
</evidence>
<dbReference type="GO" id="GO:0006412">
    <property type="term" value="P:translation"/>
    <property type="evidence" value="ECO:0007669"/>
    <property type="project" value="UniProtKB-UniRule"/>
</dbReference>
<name>A0A8F5BSJ7_9CREN</name>
<reference evidence="8" key="1">
    <citation type="journal article" date="2021" name="Environ. Microbiol.">
        <title>New insights into the diversity and evolution of the archaeal mobilome from three complete genomes of Saccharolobus shibatae.</title>
        <authorList>
            <person name="Medvedeva S."/>
            <person name="Brandt D."/>
            <person name="Cvirkaite-Krupovic V."/>
            <person name="Liu Y."/>
            <person name="Severinov K."/>
            <person name="Ishino S."/>
            <person name="Ishino Y."/>
            <person name="Prangishvili D."/>
            <person name="Kalinowski J."/>
            <person name="Krupovic M."/>
        </authorList>
    </citation>
    <scope>NUCLEOTIDE SEQUENCE</scope>
    <source>
        <strain evidence="8">BEU9</strain>
    </source>
</reference>
<dbReference type="InterPro" id="IPR018283">
    <property type="entry name" value="Ribosomal_eS8_CS"/>
</dbReference>
<dbReference type="GO" id="GO:0005840">
    <property type="term" value="C:ribosome"/>
    <property type="evidence" value="ECO:0007669"/>
    <property type="project" value="UniProtKB-KW"/>
</dbReference>
<evidence type="ECO:0000256" key="4">
    <source>
        <dbReference type="ARBA" id="ARBA00023274"/>
    </source>
</evidence>
<dbReference type="NCBIfam" id="TIGR00307">
    <property type="entry name" value="eS8"/>
    <property type="match status" value="1"/>
</dbReference>
<dbReference type="AlphaFoldDB" id="A0A8F5BSJ7"/>
<dbReference type="Pfam" id="PF01201">
    <property type="entry name" value="Ribosomal_S8e"/>
    <property type="match status" value="1"/>
</dbReference>
<sequence length="133" mass="14482">MGFYQGPDNRKITGGLKGKHRGKRKYEIGNPPTLTTLSAEDIRIKDRTLGGNFKVRLKYTTTANVLDPATNTAKRVKILEVLETPANKELARRGIIIRGAKIRTEAGLAVVTSRPGQDGVINAVLLKNESQGS</sequence>
<dbReference type="EMBL" id="CP077715">
    <property type="protein sequence ID" value="QXJ30518.1"/>
    <property type="molecule type" value="Genomic_DNA"/>
</dbReference>
<dbReference type="InterPro" id="IPR022309">
    <property type="entry name" value="Ribosomal_Se8/biogenesis_NSA2"/>
</dbReference>
<dbReference type="InterPro" id="IPR001047">
    <property type="entry name" value="Ribosomal_eS8"/>
</dbReference>
<keyword evidence="3 6" id="KW-0689">Ribosomal protein</keyword>
<feature type="region of interest" description="Disordered" evidence="7">
    <location>
        <begin position="1"/>
        <end position="32"/>
    </location>
</feature>
<dbReference type="GO" id="GO:1990904">
    <property type="term" value="C:ribonucleoprotein complex"/>
    <property type="evidence" value="ECO:0007669"/>
    <property type="project" value="UniProtKB-KW"/>
</dbReference>
<dbReference type="Proteomes" id="UP000693941">
    <property type="component" value="Chromosome"/>
</dbReference>
<evidence type="ECO:0000256" key="7">
    <source>
        <dbReference type="SAM" id="MobiDB-lite"/>
    </source>
</evidence>
<organism evidence="8 9">
    <name type="scientific">Saccharolobus shibatae</name>
    <dbReference type="NCBI Taxonomy" id="2286"/>
    <lineage>
        <taxon>Archaea</taxon>
        <taxon>Thermoproteota</taxon>
        <taxon>Thermoprotei</taxon>
        <taxon>Sulfolobales</taxon>
        <taxon>Sulfolobaceae</taxon>
        <taxon>Saccharolobus</taxon>
    </lineage>
</organism>
<dbReference type="RefSeq" id="WP_218260970.1">
    <property type="nucleotide sequence ID" value="NZ_CP077715.1"/>
</dbReference>
<gene>
    <name evidence="6" type="primary">rps8e</name>
    <name evidence="8" type="ORF">J5U21_00160</name>
</gene>
<evidence type="ECO:0000256" key="3">
    <source>
        <dbReference type="ARBA" id="ARBA00022980"/>
    </source>
</evidence>
<protein>
    <recommendedName>
        <fullName evidence="5 6">Small ribosomal subunit protein eS8</fullName>
    </recommendedName>
</protein>
<dbReference type="GeneID" id="65558723"/>
<evidence type="ECO:0000313" key="8">
    <source>
        <dbReference type="EMBL" id="QXJ30518.1"/>
    </source>
</evidence>
<comment type="similarity">
    <text evidence="1 6">Belongs to the eukaryotic ribosomal protein eS8 family.</text>
</comment>
<dbReference type="FunFam" id="2.40.10.310:FF:000002">
    <property type="entry name" value="30S ribosomal protein S8e"/>
    <property type="match status" value="1"/>
</dbReference>